<keyword evidence="9" id="KW-0460">Magnesium</keyword>
<keyword evidence="2 11" id="KW-0690">Ribosome biogenesis</keyword>
<evidence type="ECO:0000256" key="7">
    <source>
        <dbReference type="ARBA" id="ARBA00022759"/>
    </source>
</evidence>
<comment type="catalytic activity">
    <reaction evidence="11">
        <text>Endonucleolytic cleavage of RNA, removing 21 and 42 nucleotides, respectively, from the 5'- and 3'-termini of a 5S-rRNA precursor.</text>
        <dbReference type="EC" id="3.1.26.8"/>
    </reaction>
</comment>
<evidence type="ECO:0000256" key="6">
    <source>
        <dbReference type="ARBA" id="ARBA00022730"/>
    </source>
</evidence>
<dbReference type="Proteomes" id="UP000775500">
    <property type="component" value="Unassembled WGS sequence"/>
</dbReference>
<keyword evidence="6 11" id="KW-0699">rRNA-binding</keyword>
<dbReference type="InterPro" id="IPR025156">
    <property type="entry name" value="RNase_M5_C"/>
</dbReference>
<keyword evidence="7 11" id="KW-0255">Endonuclease</keyword>
<dbReference type="GO" id="GO:0046872">
    <property type="term" value="F:metal ion binding"/>
    <property type="evidence" value="ECO:0007669"/>
    <property type="project" value="UniProtKB-KW"/>
</dbReference>
<dbReference type="GO" id="GO:0019843">
    <property type="term" value="F:rRNA binding"/>
    <property type="evidence" value="ECO:0007669"/>
    <property type="project" value="UniProtKB-KW"/>
</dbReference>
<dbReference type="FunFam" id="3.40.1360.10:FF:000006">
    <property type="entry name" value="Ribonuclease M5"/>
    <property type="match status" value="1"/>
</dbReference>
<dbReference type="RefSeq" id="WP_183374711.1">
    <property type="nucleotide sequence ID" value="NZ_JACHHD010000005.1"/>
</dbReference>
<evidence type="ECO:0000256" key="4">
    <source>
        <dbReference type="ARBA" id="ARBA00022722"/>
    </source>
</evidence>
<dbReference type="Gene3D" id="3.40.1360.10">
    <property type="match status" value="1"/>
</dbReference>
<keyword evidence="8 11" id="KW-0378">Hydrolase</keyword>
<reference evidence="15" key="2">
    <citation type="submission" date="2020-08" db="EMBL/GenBank/DDBJ databases">
        <authorList>
            <person name="Cejkova D."/>
            <person name="Kubasova T."/>
            <person name="Jahodarova E."/>
            <person name="Rychlik I."/>
        </authorList>
    </citation>
    <scope>NUCLEOTIDE SEQUENCE</scope>
    <source>
        <strain evidence="15">An423</strain>
    </source>
</reference>
<dbReference type="GO" id="GO:0005737">
    <property type="term" value="C:cytoplasm"/>
    <property type="evidence" value="ECO:0007669"/>
    <property type="project" value="UniProtKB-SubCell"/>
</dbReference>
<proteinExistence type="inferred from homology"/>
<dbReference type="Proteomes" id="UP000521313">
    <property type="component" value="Unassembled WGS sequence"/>
</dbReference>
<sequence length="174" mass="19968">MKEKIKEILVVEGKNDTNTLQSYFECDTIETGGDQVSQETIERIKEAQARRGVIVFTDPDTPGEHIRRLIKEAVPGCKHAFIEKEKARTIRKVGVEHASKEDLWEALSHCVTFSEETGSLRWEDFVDLGLTGSSDSALRRDRICRQFHIGKCNAKTCFKRLNQMQITRKELEKE</sequence>
<keyword evidence="5" id="KW-0479">Metal-binding</keyword>
<dbReference type="SUPFAM" id="SSF110455">
    <property type="entry name" value="Toprim domain"/>
    <property type="match status" value="1"/>
</dbReference>
<keyword evidence="3 11" id="KW-0698">rRNA processing</keyword>
<dbReference type="PANTHER" id="PTHR39156">
    <property type="entry name" value="RIBONUCLEASE M5"/>
    <property type="match status" value="1"/>
</dbReference>
<evidence type="ECO:0000256" key="9">
    <source>
        <dbReference type="ARBA" id="ARBA00022842"/>
    </source>
</evidence>
<dbReference type="HAMAP" id="MF_01469">
    <property type="entry name" value="RNase_M5"/>
    <property type="match status" value="1"/>
</dbReference>
<dbReference type="CDD" id="cd01027">
    <property type="entry name" value="TOPRIM_RNase_M5_like"/>
    <property type="match status" value="1"/>
</dbReference>
<dbReference type="PROSITE" id="PS50880">
    <property type="entry name" value="TOPRIM"/>
    <property type="match status" value="1"/>
</dbReference>
<protein>
    <recommendedName>
        <fullName evidence="11 12">Ribonuclease M5</fullName>
        <ecNumber evidence="11 12">3.1.26.8</ecNumber>
    </recommendedName>
    <alternativeName>
        <fullName evidence="11">RNase M5</fullName>
    </alternativeName>
    <alternativeName>
        <fullName evidence="11">Ribosomal RNA terminal maturase M5</fullName>
    </alternativeName>
</protein>
<dbReference type="InterPro" id="IPR004466">
    <property type="entry name" value="RNase_M5"/>
</dbReference>
<evidence type="ECO:0000256" key="11">
    <source>
        <dbReference type="HAMAP-Rule" id="MF_01469"/>
    </source>
</evidence>
<keyword evidence="4 11" id="KW-0540">Nuclease</keyword>
<evidence type="ECO:0000256" key="5">
    <source>
        <dbReference type="ARBA" id="ARBA00022723"/>
    </source>
</evidence>
<feature type="domain" description="Toprim" evidence="13">
    <location>
        <begin position="6"/>
        <end position="92"/>
    </location>
</feature>
<dbReference type="GO" id="GO:0006364">
    <property type="term" value="P:rRNA processing"/>
    <property type="evidence" value="ECO:0007669"/>
    <property type="project" value="UniProtKB-UniRule"/>
</dbReference>
<keyword evidence="10 11" id="KW-0694">RNA-binding</keyword>
<dbReference type="Pfam" id="PF01751">
    <property type="entry name" value="Toprim"/>
    <property type="match status" value="1"/>
</dbReference>
<evidence type="ECO:0000256" key="2">
    <source>
        <dbReference type="ARBA" id="ARBA00022517"/>
    </source>
</evidence>
<dbReference type="PANTHER" id="PTHR39156:SF1">
    <property type="entry name" value="RIBONUCLEASE M5"/>
    <property type="match status" value="1"/>
</dbReference>
<dbReference type="EMBL" id="JACHHD010000005">
    <property type="protein sequence ID" value="MBB5184608.1"/>
    <property type="molecule type" value="Genomic_DNA"/>
</dbReference>
<evidence type="ECO:0000256" key="12">
    <source>
        <dbReference type="NCBIfam" id="TIGR00334"/>
    </source>
</evidence>
<comment type="caution">
    <text evidence="14">The sequence shown here is derived from an EMBL/GenBank/DDBJ whole genome shotgun (WGS) entry which is preliminary data.</text>
</comment>
<dbReference type="InterPro" id="IPR034141">
    <property type="entry name" value="TOPRIM_RNase_M5-like"/>
</dbReference>
<dbReference type="NCBIfam" id="TIGR00334">
    <property type="entry name" value="5S_RNA_mat_M5"/>
    <property type="match status" value="1"/>
</dbReference>
<dbReference type="SMART" id="SM00493">
    <property type="entry name" value="TOPRIM"/>
    <property type="match status" value="1"/>
</dbReference>
<comment type="similarity">
    <text evidence="11">Belongs to the ribonuclease M5 family.</text>
</comment>
<keyword evidence="17" id="KW-1185">Reference proteome</keyword>
<evidence type="ECO:0000313" key="14">
    <source>
        <dbReference type="EMBL" id="MBB5184608.1"/>
    </source>
</evidence>
<accession>A0A7W8D247</accession>
<reference evidence="14 16" key="1">
    <citation type="submission" date="2020-08" db="EMBL/GenBank/DDBJ databases">
        <title>Genomic Encyclopedia of Type Strains, Phase IV (KMG-IV): sequencing the most valuable type-strain genomes for metagenomic binning, comparative biology and taxonomic classification.</title>
        <authorList>
            <person name="Goeker M."/>
        </authorList>
    </citation>
    <scope>NUCLEOTIDE SEQUENCE [LARGE SCALE GENOMIC DNA]</scope>
    <source>
        <strain evidence="14 16">DSM 26963</strain>
    </source>
</reference>
<gene>
    <name evidence="11 15" type="primary">rnmV</name>
    <name evidence="15" type="ORF">H5982_03595</name>
    <name evidence="14" type="ORF">HNQ43_000649</name>
</gene>
<evidence type="ECO:0000313" key="17">
    <source>
        <dbReference type="Proteomes" id="UP000775500"/>
    </source>
</evidence>
<evidence type="ECO:0000256" key="1">
    <source>
        <dbReference type="ARBA" id="ARBA00022490"/>
    </source>
</evidence>
<evidence type="ECO:0000313" key="16">
    <source>
        <dbReference type="Proteomes" id="UP000521313"/>
    </source>
</evidence>
<comment type="function">
    <text evidence="11">Required for correct processing of both the 5' and 3' ends of 5S rRNA precursor. Cleaves both sides of a double-stranded region yielding mature 5S rRNA in one step.</text>
</comment>
<keyword evidence="1 11" id="KW-0963">Cytoplasm</keyword>
<organism evidence="14 16">
    <name type="scientific">Faecalicoccus acidiformans</name>
    <dbReference type="NCBI Taxonomy" id="915173"/>
    <lineage>
        <taxon>Bacteria</taxon>
        <taxon>Bacillati</taxon>
        <taxon>Bacillota</taxon>
        <taxon>Erysipelotrichia</taxon>
        <taxon>Erysipelotrichales</taxon>
        <taxon>Erysipelotrichaceae</taxon>
        <taxon>Faecalicoccus</taxon>
    </lineage>
</organism>
<evidence type="ECO:0000256" key="8">
    <source>
        <dbReference type="ARBA" id="ARBA00022801"/>
    </source>
</evidence>
<comment type="subcellular location">
    <subcellularLocation>
        <location evidence="11">Cytoplasm</location>
    </subcellularLocation>
</comment>
<evidence type="ECO:0000313" key="15">
    <source>
        <dbReference type="EMBL" id="MBM6831194.1"/>
    </source>
</evidence>
<name>A0A7W8D247_9FIRM</name>
<evidence type="ECO:0000256" key="3">
    <source>
        <dbReference type="ARBA" id="ARBA00022552"/>
    </source>
</evidence>
<reference evidence="15 17" key="3">
    <citation type="journal article" date="2021" name="Sci. Rep.">
        <title>The distribution of antibiotic resistance genes in chicken gut microbiota commensals.</title>
        <authorList>
            <person name="Juricova H."/>
            <person name="Matiasovicova J."/>
            <person name="Kubasova T."/>
            <person name="Cejkova D."/>
            <person name="Rychlik I."/>
        </authorList>
    </citation>
    <scope>NUCLEOTIDE SEQUENCE [LARGE SCALE GENOMIC DNA]</scope>
    <source>
        <strain evidence="15 17">An423</strain>
    </source>
</reference>
<dbReference type="EC" id="3.1.26.8" evidence="11 12"/>
<dbReference type="AlphaFoldDB" id="A0A7W8D247"/>
<dbReference type="EMBL" id="JACJLU010000003">
    <property type="protein sequence ID" value="MBM6831194.1"/>
    <property type="molecule type" value="Genomic_DNA"/>
</dbReference>
<dbReference type="GO" id="GO:0043822">
    <property type="term" value="F:ribonuclease M5 activity"/>
    <property type="evidence" value="ECO:0007669"/>
    <property type="project" value="UniProtKB-UniRule"/>
</dbReference>
<dbReference type="Pfam" id="PF13331">
    <property type="entry name" value="DUF4093"/>
    <property type="match status" value="1"/>
</dbReference>
<evidence type="ECO:0000259" key="13">
    <source>
        <dbReference type="PROSITE" id="PS50880"/>
    </source>
</evidence>
<evidence type="ECO:0000256" key="10">
    <source>
        <dbReference type="ARBA" id="ARBA00022884"/>
    </source>
</evidence>
<dbReference type="InterPro" id="IPR006171">
    <property type="entry name" value="TOPRIM_dom"/>
</dbReference>